<comment type="caution">
    <text evidence="1">The sequence shown here is derived from an EMBL/GenBank/DDBJ whole genome shotgun (WGS) entry which is preliminary data.</text>
</comment>
<evidence type="ECO:0000313" key="1">
    <source>
        <dbReference type="EMBL" id="MDX8046407.1"/>
    </source>
</evidence>
<keyword evidence="2" id="KW-1185">Reference proteome</keyword>
<gene>
    <name evidence="1" type="ORF">SH601_10480</name>
</gene>
<accession>A0ACC6M6L1</accession>
<sequence>MKWVRSSLVSSCILIIGFLLFSVDVDASIEDSPQVTTEIMDTQSSKYIKNGNASFSKVDAKTAGARCNTSSYSSVQQISCSIHLQVKNKATGAWVNTGNSKRFTERNSSFVSGSVNFKIEKNYEYRIHTVHTILKDTKSEQLYAVTNAIKF</sequence>
<reference evidence="1" key="1">
    <citation type="submission" date="2023-11" db="EMBL/GenBank/DDBJ databases">
        <title>Gracilibacillus pellucida a moderately halophilic bacterium isolated from saline soil in Xinjiang province.</title>
        <authorList>
            <person name="Zhang Z."/>
            <person name="Tan F."/>
            <person name="Wang Y."/>
            <person name="Xia M."/>
        </authorList>
    </citation>
    <scope>NUCLEOTIDE SEQUENCE</scope>
    <source>
        <strain evidence="1">S3-1-1</strain>
    </source>
</reference>
<name>A0ACC6M6L1_9BACI</name>
<protein>
    <submittedName>
        <fullName evidence="1">DUF6147 family protein</fullName>
    </submittedName>
</protein>
<proteinExistence type="predicted"/>
<organism evidence="1 2">
    <name type="scientific">Gracilibacillus pellucidus</name>
    <dbReference type="NCBI Taxonomy" id="3095368"/>
    <lineage>
        <taxon>Bacteria</taxon>
        <taxon>Bacillati</taxon>
        <taxon>Bacillota</taxon>
        <taxon>Bacilli</taxon>
        <taxon>Bacillales</taxon>
        <taxon>Bacillaceae</taxon>
        <taxon>Gracilibacillus</taxon>
    </lineage>
</organism>
<evidence type="ECO:0000313" key="2">
    <source>
        <dbReference type="Proteomes" id="UP001277972"/>
    </source>
</evidence>
<dbReference type="Proteomes" id="UP001277972">
    <property type="component" value="Unassembled WGS sequence"/>
</dbReference>
<dbReference type="EMBL" id="JAWZSR010000005">
    <property type="protein sequence ID" value="MDX8046407.1"/>
    <property type="molecule type" value="Genomic_DNA"/>
</dbReference>